<gene>
    <name evidence="2" type="ORF">MNOR_LOCUS11007</name>
</gene>
<feature type="compositionally biased region" description="Low complexity" evidence="1">
    <location>
        <begin position="892"/>
        <end position="916"/>
    </location>
</feature>
<reference evidence="2 3" key="1">
    <citation type="submission" date="2024-05" db="EMBL/GenBank/DDBJ databases">
        <authorList>
            <person name="Wallberg A."/>
        </authorList>
    </citation>
    <scope>NUCLEOTIDE SEQUENCE [LARGE SCALE GENOMIC DNA]</scope>
</reference>
<feature type="compositionally biased region" description="Polar residues" evidence="1">
    <location>
        <begin position="82"/>
        <end position="92"/>
    </location>
</feature>
<feature type="compositionally biased region" description="Low complexity" evidence="1">
    <location>
        <begin position="578"/>
        <end position="597"/>
    </location>
</feature>
<feature type="compositionally biased region" description="Polar residues" evidence="1">
    <location>
        <begin position="52"/>
        <end position="65"/>
    </location>
</feature>
<comment type="caution">
    <text evidence="2">The sequence shown here is derived from an EMBL/GenBank/DDBJ whole genome shotgun (WGS) entry which is preliminary data.</text>
</comment>
<feature type="region of interest" description="Disordered" evidence="1">
    <location>
        <begin position="293"/>
        <end position="370"/>
    </location>
</feature>
<feature type="region of interest" description="Disordered" evidence="1">
    <location>
        <begin position="1"/>
        <end position="101"/>
    </location>
</feature>
<dbReference type="AlphaFoldDB" id="A0AAV2QC63"/>
<feature type="compositionally biased region" description="Pro residues" evidence="1">
    <location>
        <begin position="881"/>
        <end position="891"/>
    </location>
</feature>
<proteinExistence type="predicted"/>
<evidence type="ECO:0000313" key="2">
    <source>
        <dbReference type="EMBL" id="CAL4079416.1"/>
    </source>
</evidence>
<keyword evidence="3" id="KW-1185">Reference proteome</keyword>
<accession>A0AAV2QC63</accession>
<dbReference type="EMBL" id="CAXKWB010005695">
    <property type="protein sequence ID" value="CAL4079416.1"/>
    <property type="molecule type" value="Genomic_DNA"/>
</dbReference>
<feature type="region of interest" description="Disordered" evidence="1">
    <location>
        <begin position="566"/>
        <end position="602"/>
    </location>
</feature>
<feature type="region of interest" description="Disordered" evidence="1">
    <location>
        <begin position="868"/>
        <end position="936"/>
    </location>
</feature>
<protein>
    <submittedName>
        <fullName evidence="2">Uncharacterized protein</fullName>
    </submittedName>
</protein>
<feature type="compositionally biased region" description="Low complexity" evidence="1">
    <location>
        <begin position="868"/>
        <end position="880"/>
    </location>
</feature>
<organism evidence="2 3">
    <name type="scientific">Meganyctiphanes norvegica</name>
    <name type="common">Northern krill</name>
    <name type="synonym">Thysanopoda norvegica</name>
    <dbReference type="NCBI Taxonomy" id="48144"/>
    <lineage>
        <taxon>Eukaryota</taxon>
        <taxon>Metazoa</taxon>
        <taxon>Ecdysozoa</taxon>
        <taxon>Arthropoda</taxon>
        <taxon>Crustacea</taxon>
        <taxon>Multicrustacea</taxon>
        <taxon>Malacostraca</taxon>
        <taxon>Eumalacostraca</taxon>
        <taxon>Eucarida</taxon>
        <taxon>Euphausiacea</taxon>
        <taxon>Euphausiidae</taxon>
        <taxon>Meganyctiphanes</taxon>
    </lineage>
</organism>
<feature type="region of interest" description="Disordered" evidence="1">
    <location>
        <begin position="660"/>
        <end position="718"/>
    </location>
</feature>
<dbReference type="Proteomes" id="UP001497623">
    <property type="component" value="Unassembled WGS sequence"/>
</dbReference>
<feature type="region of interest" description="Disordered" evidence="1">
    <location>
        <begin position="617"/>
        <end position="636"/>
    </location>
</feature>
<feature type="non-terminal residue" evidence="2">
    <location>
        <position position="1"/>
    </location>
</feature>
<name>A0AAV2QC63_MEGNR</name>
<evidence type="ECO:0000313" key="3">
    <source>
        <dbReference type="Proteomes" id="UP001497623"/>
    </source>
</evidence>
<sequence length="952" mass="106660">KGSRSRSVSRNRETEDDEPDRKISTASCPGTNEKPKHKLSMWRRRSEPGVGSQDSLPLSVSTSAIDDNPDTPDTTPRDPPTSQLLHPSQNGLPAQEVSVDELTISEFEEREDEGDLPEVEDYDAEQTNENVEEVIRQMLQFRLQEQQLILSKQRRGMIRKKQLSCRYETSDTENEDGPSKNSSELYGGVYGADMDSVVKEQEITDYVNFFFNNIENQKAIHPESIGGSSSEGQSLYSSALSVNQVGDEKLYSMIKPGNPVRRSSSDLSFKKSGSLKRSNYDNLLNIWSSIRGKSPEKRHSGIGLSPSARPGQLATKLRERPHLRRAQSFTGDNQNSDHYSSSSQLVNTPSTAPVSSQNNRNSDVWLREENRENRERPITIAIYNSPEDRIKDLEQYLKQSGMSRRHDRFPYDTEDGYTDYSMTPHMSMDNILSVHPEHKIYKSSQKLSLRSVFRKITSPRATKSEPSGSIFNYSMDSELDKSGDKKTSKMVYNMARQCSRTLKERVQQITAEDGEKSPVIKTNSEPIYALPIYKQQQYSQYYSNQGINSIGARLASTNEASDYAVPRIQKPRSELRPDSVLSSSSILTSSSSSSSNSNHDTKAMERTEISNMTNMQQDMEENHEPSPCFDSDASGDSYYERSFDQLDDLARDDLFRDSAIYSDPDDIESPTPSLKQELRITSPIRTKSGSKISPRPSFKESLKNVPSSQITEISEENLSDPLEVSSDENAIKETINDNISSPEAKKKVPPPVPAKPDIAKAYKKQRGSLIMQQLKNLEECSSPLKYNRDDQLSPTFDGIKSVGERLKDLEIPKPVICEDEESSLTYKVTNIENTLSNCLIRGPKSPTLLTPIIKNPITLSPLNILSSLSPDSSRSKSVPPKLSPRPSPRLSPVPLELSSPVQNPNSSPNKSNKTSPLPVHRSLSVEEVDEEPLMPRGWVKHVIGKLQAESDV</sequence>
<evidence type="ECO:0000256" key="1">
    <source>
        <dbReference type="SAM" id="MobiDB-lite"/>
    </source>
</evidence>
<feature type="compositionally biased region" description="Polar residues" evidence="1">
    <location>
        <begin position="327"/>
        <end position="362"/>
    </location>
</feature>